<name>A0A3M9MRV7_9BACT</name>
<dbReference type="InterPro" id="IPR015943">
    <property type="entry name" value="WD40/YVTN_repeat-like_dom_sf"/>
</dbReference>
<dbReference type="SUPFAM" id="SSF50978">
    <property type="entry name" value="WD40 repeat-like"/>
    <property type="match status" value="1"/>
</dbReference>
<dbReference type="InterPro" id="IPR036322">
    <property type="entry name" value="WD40_repeat_dom_sf"/>
</dbReference>
<dbReference type="Gene3D" id="2.130.10.10">
    <property type="entry name" value="YVTN repeat-like/Quinoprotein amine dehydrogenase"/>
    <property type="match status" value="2"/>
</dbReference>
<evidence type="ECO:0000256" key="1">
    <source>
        <dbReference type="ARBA" id="ARBA00022574"/>
    </source>
</evidence>
<evidence type="ECO:0000313" key="4">
    <source>
        <dbReference type="EMBL" id="RNI28231.1"/>
    </source>
</evidence>
<organism evidence="4 5">
    <name type="scientific">Rufibacter immobilis</name>
    <dbReference type="NCBI Taxonomy" id="1348778"/>
    <lineage>
        <taxon>Bacteria</taxon>
        <taxon>Pseudomonadati</taxon>
        <taxon>Bacteroidota</taxon>
        <taxon>Cytophagia</taxon>
        <taxon>Cytophagales</taxon>
        <taxon>Hymenobacteraceae</taxon>
        <taxon>Rufibacter</taxon>
    </lineage>
</organism>
<protein>
    <submittedName>
        <fullName evidence="4">Uncharacterized protein</fullName>
    </submittedName>
</protein>
<evidence type="ECO:0000313" key="5">
    <source>
        <dbReference type="Proteomes" id="UP000271010"/>
    </source>
</evidence>
<feature type="repeat" description="WD" evidence="3">
    <location>
        <begin position="45"/>
        <end position="67"/>
    </location>
</feature>
<dbReference type="OrthoDB" id="1492850at2"/>
<proteinExistence type="predicted"/>
<keyword evidence="1 3" id="KW-0853">WD repeat</keyword>
<evidence type="ECO:0000256" key="2">
    <source>
        <dbReference type="ARBA" id="ARBA00022737"/>
    </source>
</evidence>
<dbReference type="InterPro" id="IPR001680">
    <property type="entry name" value="WD40_rpt"/>
</dbReference>
<gene>
    <name evidence="4" type="ORF">EFA69_19390</name>
</gene>
<dbReference type="Pfam" id="PF00400">
    <property type="entry name" value="WD40"/>
    <property type="match status" value="2"/>
</dbReference>
<reference evidence="4 5" key="1">
    <citation type="submission" date="2018-11" db="EMBL/GenBank/DDBJ databases">
        <title>Rufibacter latericius sp. nov., isolated from water in Baiyang Lake.</title>
        <authorList>
            <person name="Yang Y."/>
        </authorList>
    </citation>
    <scope>NUCLEOTIDE SEQUENCE [LARGE SCALE GENOMIC DNA]</scope>
    <source>
        <strain evidence="4 5">MCC P1</strain>
    </source>
</reference>
<dbReference type="PANTHER" id="PTHR44019">
    <property type="entry name" value="WD REPEAT-CONTAINING PROTEIN 55"/>
    <property type="match status" value="1"/>
</dbReference>
<sequence length="320" mass="35315">MVQGVRSFLMLAFCLFATCTWGQTKLKTIAMLKHEADLSFQNSVFSPDGNRLVSVGSKGMLYLWDVSKTFPLDFKKVHEGLALACAYSADGNYIITGGEDKSIKILKTKDLSLVKSIDGLSAQVRELAMSGNRLVALLQNSELLLFSTDTWEPVAKPRYAAQDSRVIFSNSGDRFYAWFANRVYAISAKDGELLHVFNTNYATPTDLAISADDKFLAIGFGQAEEIIRIYNTHNMALVKSLKKNGPRDYAKGLSFFHKSNKLLYHSNAASSNLRIFDMEKGTSVSVSKASGSPRTAISRDDSKVILSPKFAKSVQLMSVL</sequence>
<comment type="caution">
    <text evidence="4">The sequence shown here is derived from an EMBL/GenBank/DDBJ whole genome shotgun (WGS) entry which is preliminary data.</text>
</comment>
<dbReference type="SMART" id="SM00320">
    <property type="entry name" value="WD40"/>
    <property type="match status" value="3"/>
</dbReference>
<dbReference type="Proteomes" id="UP000271010">
    <property type="component" value="Unassembled WGS sequence"/>
</dbReference>
<dbReference type="InterPro" id="IPR050505">
    <property type="entry name" value="WDR55/POC1"/>
</dbReference>
<dbReference type="EMBL" id="RJJE01000017">
    <property type="protein sequence ID" value="RNI28231.1"/>
    <property type="molecule type" value="Genomic_DNA"/>
</dbReference>
<dbReference type="PROSITE" id="PS50082">
    <property type="entry name" value="WD_REPEATS_2"/>
    <property type="match status" value="1"/>
</dbReference>
<evidence type="ECO:0000256" key="3">
    <source>
        <dbReference type="PROSITE-ProRule" id="PRU00221"/>
    </source>
</evidence>
<keyword evidence="2" id="KW-0677">Repeat</keyword>
<dbReference type="AlphaFoldDB" id="A0A3M9MRV7"/>
<keyword evidence="5" id="KW-1185">Reference proteome</keyword>
<accession>A0A3M9MRV7</accession>
<dbReference type="PANTHER" id="PTHR44019:SF8">
    <property type="entry name" value="POC1 CENTRIOLAR PROTEIN HOMOLOG"/>
    <property type="match status" value="1"/>
</dbReference>